<protein>
    <submittedName>
        <fullName evidence="1">Uncharacterized protein</fullName>
    </submittedName>
</protein>
<dbReference type="EMBL" id="JALJXV010000003">
    <property type="protein sequence ID" value="MCP1674628.1"/>
    <property type="molecule type" value="Genomic_DNA"/>
</dbReference>
<keyword evidence="2" id="KW-1185">Reference proteome</keyword>
<reference evidence="1" key="1">
    <citation type="submission" date="2022-03" db="EMBL/GenBank/DDBJ databases">
        <title>Genomic Encyclopedia of Type Strains, Phase III (KMG-III): the genomes of soil and plant-associated and newly described type strains.</title>
        <authorList>
            <person name="Whitman W."/>
        </authorList>
    </citation>
    <scope>NUCLEOTIDE SEQUENCE</scope>
    <source>
        <strain evidence="1">ANL 6-2</strain>
    </source>
</reference>
<evidence type="ECO:0000313" key="1">
    <source>
        <dbReference type="EMBL" id="MCP1674628.1"/>
    </source>
</evidence>
<dbReference type="Proteomes" id="UP001205843">
    <property type="component" value="Unassembled WGS sequence"/>
</dbReference>
<sequence length="144" mass="15220">MISQGEKENAYPSVTSNDLARAIAFGEGIAQGRIAMLEAVFPASTPMTPAVLRAFDERDALAIAILYCRRLFVSEPPAIGRSVAHRLALLMRIRVQGAIDLVSMAPDGSAVIDPETLAIVAASPMDSWGGMPAQDIIAQARVAS</sequence>
<comment type="caution">
    <text evidence="1">The sequence shown here is derived from an EMBL/GenBank/DDBJ whole genome shotgun (WGS) entry which is preliminary data.</text>
</comment>
<name>A0AAE3KC80_9GAMM</name>
<proteinExistence type="predicted"/>
<dbReference type="RefSeq" id="WP_253476771.1">
    <property type="nucleotide sequence ID" value="NZ_JALJXV010000003.1"/>
</dbReference>
<evidence type="ECO:0000313" key="2">
    <source>
        <dbReference type="Proteomes" id="UP001205843"/>
    </source>
</evidence>
<accession>A0AAE3KC80</accession>
<organism evidence="1 2">
    <name type="scientific">Natronocella acetinitrilica</name>
    <dbReference type="NCBI Taxonomy" id="414046"/>
    <lineage>
        <taxon>Bacteria</taxon>
        <taxon>Pseudomonadati</taxon>
        <taxon>Pseudomonadota</taxon>
        <taxon>Gammaproteobacteria</taxon>
        <taxon>Chromatiales</taxon>
        <taxon>Ectothiorhodospiraceae</taxon>
        <taxon>Natronocella</taxon>
    </lineage>
</organism>
<dbReference type="AlphaFoldDB" id="A0AAE3KC80"/>
<gene>
    <name evidence="1" type="ORF">J2T57_001730</name>
</gene>